<dbReference type="GO" id="GO:0004301">
    <property type="term" value="F:epoxide hydrolase activity"/>
    <property type="evidence" value="ECO:0007669"/>
    <property type="project" value="TreeGrafter"/>
</dbReference>
<dbReference type="RefSeq" id="WP_144698322.1">
    <property type="nucleotide sequence ID" value="NZ_VNJJ01000001.1"/>
</dbReference>
<sequence>MTVERYHIQVSDEILDDLQYRLQHIRWPDQLEGSNWERGTDLNYLKTLVSYWRDHYDWRAQEAKLNRFSQYRCNIDGIDVHFVHERGKGPNPLPLILTHGWPDSYLRYQKIIPLLTDPASHGGNPEDSFDVIVPSLPGFGFSGKPTQPGINNYRVSQMWAKLMTEELGYKKFAAAGGDVGSGVTRYLAATYPELLVGIHLTDVGIIRSLMTSHDELKLSEEERQYKKKASEWISQEGGYMSIQSTKPQSLAYGLSDSPVGLAAWLVEKFRSWSDCEGDLQQIFSKDELLTHIMIYWVTNTVGSSASIYYENSHTLPPLGRIEVPTGLALFPADILLPPKSWTKSNLNVTRWTTMPSGGHFTALEEPELLANDIREFYSPLRP</sequence>
<dbReference type="PANTHER" id="PTHR21661">
    <property type="entry name" value="EPOXIDE HYDROLASE 1-RELATED"/>
    <property type="match status" value="1"/>
</dbReference>
<feature type="active site" description="Nucleophile" evidence="4">
    <location>
        <position position="178"/>
    </location>
</feature>
<keyword evidence="2" id="KW-0058">Aromatic hydrocarbons catabolism</keyword>
<dbReference type="InterPro" id="IPR029058">
    <property type="entry name" value="AB_hydrolase_fold"/>
</dbReference>
<dbReference type="AlphaFoldDB" id="A0A559JXL1"/>
<dbReference type="PIRSF" id="PIRSF001112">
    <property type="entry name" value="Epoxide_hydrolase"/>
    <property type="match status" value="1"/>
</dbReference>
<protein>
    <submittedName>
        <fullName evidence="6">Epoxide hydrolase</fullName>
    </submittedName>
</protein>
<feature type="active site" description="Proton acceptor" evidence="4">
    <location>
        <position position="359"/>
    </location>
</feature>
<dbReference type="Proteomes" id="UP000316330">
    <property type="component" value="Unassembled WGS sequence"/>
</dbReference>
<organism evidence="6 7">
    <name type="scientific">Cohnella terricola</name>
    <dbReference type="NCBI Taxonomy" id="1289167"/>
    <lineage>
        <taxon>Bacteria</taxon>
        <taxon>Bacillati</taxon>
        <taxon>Bacillota</taxon>
        <taxon>Bacilli</taxon>
        <taxon>Bacillales</taxon>
        <taxon>Paenibacillaceae</taxon>
        <taxon>Cohnella</taxon>
    </lineage>
</organism>
<evidence type="ECO:0000256" key="1">
    <source>
        <dbReference type="ARBA" id="ARBA00010088"/>
    </source>
</evidence>
<dbReference type="InterPro" id="IPR010497">
    <property type="entry name" value="Epoxide_hydro_N"/>
</dbReference>
<feature type="active site" description="Proton donor" evidence="4">
    <location>
        <position position="308"/>
    </location>
</feature>
<dbReference type="SUPFAM" id="SSF53474">
    <property type="entry name" value="alpha/beta-Hydrolases"/>
    <property type="match status" value="1"/>
</dbReference>
<evidence type="ECO:0000313" key="7">
    <source>
        <dbReference type="Proteomes" id="UP000316330"/>
    </source>
</evidence>
<dbReference type="InterPro" id="IPR000639">
    <property type="entry name" value="Epox_hydrolase-like"/>
</dbReference>
<dbReference type="Gene3D" id="3.40.50.1820">
    <property type="entry name" value="alpha/beta hydrolase"/>
    <property type="match status" value="1"/>
</dbReference>
<evidence type="ECO:0000256" key="4">
    <source>
        <dbReference type="PIRSR" id="PIRSR001112-1"/>
    </source>
</evidence>
<proteinExistence type="inferred from homology"/>
<accession>A0A559JXL1</accession>
<gene>
    <name evidence="6" type="ORF">FPZ45_01120</name>
</gene>
<keyword evidence="3 6" id="KW-0378">Hydrolase</keyword>
<dbReference type="OrthoDB" id="9780765at2"/>
<dbReference type="GO" id="GO:0097176">
    <property type="term" value="P:epoxide metabolic process"/>
    <property type="evidence" value="ECO:0007669"/>
    <property type="project" value="TreeGrafter"/>
</dbReference>
<name>A0A559JXL1_9BACL</name>
<reference evidence="6 7" key="1">
    <citation type="submission" date="2019-07" db="EMBL/GenBank/DDBJ databases">
        <authorList>
            <person name="Kim J."/>
        </authorList>
    </citation>
    <scope>NUCLEOTIDE SEQUENCE [LARGE SCALE GENOMIC DNA]</scope>
    <source>
        <strain evidence="6 7">G13</strain>
    </source>
</reference>
<comment type="similarity">
    <text evidence="1">Belongs to the peptidase S33 family.</text>
</comment>
<dbReference type="EMBL" id="VNJJ01000001">
    <property type="protein sequence ID" value="TVY04623.1"/>
    <property type="molecule type" value="Genomic_DNA"/>
</dbReference>
<feature type="domain" description="Epoxide hydrolase N-terminal" evidence="5">
    <location>
        <begin position="4"/>
        <end position="107"/>
    </location>
</feature>
<keyword evidence="7" id="KW-1185">Reference proteome</keyword>
<evidence type="ECO:0000256" key="2">
    <source>
        <dbReference type="ARBA" id="ARBA00022797"/>
    </source>
</evidence>
<evidence type="ECO:0000259" key="5">
    <source>
        <dbReference type="Pfam" id="PF06441"/>
    </source>
</evidence>
<comment type="caution">
    <text evidence="6">The sequence shown here is derived from an EMBL/GenBank/DDBJ whole genome shotgun (WGS) entry which is preliminary data.</text>
</comment>
<evidence type="ECO:0000256" key="3">
    <source>
        <dbReference type="ARBA" id="ARBA00022801"/>
    </source>
</evidence>
<evidence type="ECO:0000313" key="6">
    <source>
        <dbReference type="EMBL" id="TVY04623.1"/>
    </source>
</evidence>
<dbReference type="PRINTS" id="PR00412">
    <property type="entry name" value="EPOXHYDRLASE"/>
</dbReference>
<dbReference type="PANTHER" id="PTHR21661:SF35">
    <property type="entry name" value="EPOXIDE HYDROLASE"/>
    <property type="match status" value="1"/>
</dbReference>
<dbReference type="Pfam" id="PF06441">
    <property type="entry name" value="EHN"/>
    <property type="match status" value="1"/>
</dbReference>
<dbReference type="InterPro" id="IPR016292">
    <property type="entry name" value="Epoxide_hydrolase"/>
</dbReference>